<feature type="domain" description="Polysaccharide pyruvyl transferase" evidence="7">
    <location>
        <begin position="355"/>
        <end position="584"/>
    </location>
</feature>
<dbReference type="Pfam" id="PF04572">
    <property type="entry name" value="Gb3_synth"/>
    <property type="match status" value="1"/>
</dbReference>
<dbReference type="PANTHER" id="PTHR12042:SF21">
    <property type="entry name" value="ALPHA1,4-GALACTOSYLTRANSFERASE 1-RELATED"/>
    <property type="match status" value="1"/>
</dbReference>
<dbReference type="Pfam" id="PF04488">
    <property type="entry name" value="Gly_transf_sug"/>
    <property type="match status" value="1"/>
</dbReference>
<dbReference type="STRING" id="7574.A0A2R2MKL3"/>
<name>A0A2R2MKL3_LINAN</name>
<evidence type="ECO:0000259" key="8">
    <source>
        <dbReference type="Pfam" id="PF04572"/>
    </source>
</evidence>
<evidence type="ECO:0000313" key="9">
    <source>
        <dbReference type="Proteomes" id="UP000085678"/>
    </source>
</evidence>
<evidence type="ECO:0000259" key="7">
    <source>
        <dbReference type="Pfam" id="PF04230"/>
    </source>
</evidence>
<evidence type="ECO:0000256" key="3">
    <source>
        <dbReference type="ARBA" id="ARBA00022676"/>
    </source>
</evidence>
<dbReference type="InParanoid" id="A0A2R2MKL3"/>
<protein>
    <submittedName>
        <fullName evidence="10">Uncharacterized protein LOC106160056</fullName>
    </submittedName>
</protein>
<proteinExistence type="inferred from homology"/>
<dbReference type="OrthoDB" id="6150660at2759"/>
<dbReference type="InterPro" id="IPR029044">
    <property type="entry name" value="Nucleotide-diphossugar_trans"/>
</dbReference>
<sequence length="963" mass="110657">MDICTAAAIRGCIISFNVLSYRWPTECISPPKAGEQVIVTSSVSLPIGNASLVPSSAKEKVNASRNLGNKTQPLKSSKGEITHLENQGTLFRFTRILPTAMPTVYESVSPVSTFMKMDSLTTPHQQLLPNQNTSSDLLMVWSHYTAIPQPLMDKIDTFFKLNSERNIVFVCGSNECMDQIDEKLREHARILRLRLPALAKGSPLDDFVSKSAILKLLMGRKFQVLMHEVSVLLSLWTFGGLYIDIQSIKTSKVPAEYFKDEWMGNKSIFSISRFERRSQVIKNAMGVIQSAYSSHNRSQILKWDSDSILWSSKVLNYLKKRKIEVDLRKPVIKSLQGGHYGVLTHDNQTKVINNGDEIQTLAALQFLPFVDRFVDRDTWDITCIDTHKQTDNVDIFVNVTENTRKRKHDNETITIFLNAWYNAGDIIWPPKSNLNPLILSVYFGPNSWKKLFTEPGKNYLKEHGPVGARDQSTFQVLRDKNIPVYMSACLTLLIHNGNSDLKREDVLVVDVDRRAVELIVPYHIRKSAITAIHNLPSSMKFDIIARYEAANHLMEQYSRAKLVLTSRIHFALPCLAMEIPVVFVKTALSPKGERDRTDGLTELFHTVTVDKMMTSYKGMENFNWDKPEINPNREISMRFRDSMWQEIQKFPALRETAITFGRVPLKTGSRFNPNKRPVLTFFQVYTTNEVTRWNRRSLESIFYHHPNAKVRILSNALSQAKVSAFNKAGFHVQVRNYTLRGLLKRIQNLEPRTFTNPSEVFLKRLPVISKGSFWFSHETDLIRIIMLYLYGGVYMDTDVILVKSLQNLYNVTAWENKDHSALNGAVLKFDKHNPFLRECIKEFLDNYQQNVWGANGPLLLTRMAKKYPTWICNVSRAEDAQKEKSCIVRCLYRQSFYPIQFRELKTKCFIENGTFDMQRALLSEAFAVHLFHQFTKSYTKTTKPGTLCRYLLNNFCIFCSDLV</sequence>
<keyword evidence="4" id="KW-0808">Transferase</keyword>
<dbReference type="SUPFAM" id="SSF53448">
    <property type="entry name" value="Nucleotide-diphospho-sugar transferases"/>
    <property type="match status" value="1"/>
</dbReference>
<evidence type="ECO:0000313" key="10">
    <source>
        <dbReference type="RefSeq" id="XP_023930745.1"/>
    </source>
</evidence>
<dbReference type="InterPro" id="IPR007577">
    <property type="entry name" value="GlycoTrfase_DXD_sugar-bd_CS"/>
</dbReference>
<dbReference type="Proteomes" id="UP000085678">
    <property type="component" value="Unplaced"/>
</dbReference>
<comment type="similarity">
    <text evidence="2">Belongs to the glycosyltransferase 32 family.</text>
</comment>
<evidence type="ECO:0000256" key="1">
    <source>
        <dbReference type="ARBA" id="ARBA00004323"/>
    </source>
</evidence>
<feature type="domain" description="Alpha 1,4-glycosyltransferase" evidence="8">
    <location>
        <begin position="829"/>
        <end position="961"/>
    </location>
</feature>
<dbReference type="GO" id="GO:0000139">
    <property type="term" value="C:Golgi membrane"/>
    <property type="evidence" value="ECO:0007669"/>
    <property type="project" value="UniProtKB-SubCell"/>
</dbReference>
<dbReference type="GeneID" id="106160056"/>
<accession>A0A2R2MKL3</accession>
<evidence type="ECO:0000256" key="2">
    <source>
        <dbReference type="ARBA" id="ARBA00009003"/>
    </source>
</evidence>
<keyword evidence="6" id="KW-0472">Membrane</keyword>
<comment type="subcellular location">
    <subcellularLocation>
        <location evidence="1">Golgi apparatus membrane</location>
        <topology evidence="1">Single-pass type II membrane protein</topology>
    </subcellularLocation>
</comment>
<keyword evidence="3" id="KW-0328">Glycosyltransferase</keyword>
<dbReference type="GO" id="GO:0016758">
    <property type="term" value="F:hexosyltransferase activity"/>
    <property type="evidence" value="ECO:0007669"/>
    <property type="project" value="UniProtKB-ARBA"/>
</dbReference>
<keyword evidence="9" id="KW-1185">Reference proteome</keyword>
<dbReference type="InterPro" id="IPR007652">
    <property type="entry name" value="A1-4-GlycosylTfrase_dom"/>
</dbReference>
<dbReference type="AlphaFoldDB" id="A0A2R2MKL3"/>
<reference evidence="10" key="1">
    <citation type="submission" date="2025-08" db="UniProtKB">
        <authorList>
            <consortium name="RefSeq"/>
        </authorList>
    </citation>
    <scope>IDENTIFICATION</scope>
    <source>
        <tissue evidence="10">Gonads</tissue>
    </source>
</reference>
<evidence type="ECO:0000256" key="6">
    <source>
        <dbReference type="ARBA" id="ARBA00023136"/>
    </source>
</evidence>
<evidence type="ECO:0000256" key="4">
    <source>
        <dbReference type="ARBA" id="ARBA00022679"/>
    </source>
</evidence>
<dbReference type="KEGG" id="lak:106160056"/>
<evidence type="ECO:0000256" key="5">
    <source>
        <dbReference type="ARBA" id="ARBA00023034"/>
    </source>
</evidence>
<gene>
    <name evidence="10" type="primary">LOC106160056</name>
</gene>
<dbReference type="Gene3D" id="3.90.550.20">
    <property type="match status" value="1"/>
</dbReference>
<dbReference type="GO" id="GO:0006688">
    <property type="term" value="P:glycosphingolipid biosynthetic process"/>
    <property type="evidence" value="ECO:0007669"/>
    <property type="project" value="TreeGrafter"/>
</dbReference>
<dbReference type="Pfam" id="PF04230">
    <property type="entry name" value="PS_pyruv_trans"/>
    <property type="match status" value="1"/>
</dbReference>
<dbReference type="InterPro" id="IPR007345">
    <property type="entry name" value="Polysacch_pyruvyl_Trfase"/>
</dbReference>
<dbReference type="RefSeq" id="XP_023930745.1">
    <property type="nucleotide sequence ID" value="XM_024074977.1"/>
</dbReference>
<dbReference type="PANTHER" id="PTHR12042">
    <property type="entry name" value="LACTOSYLCERAMIDE 4-ALPHA-GALACTOSYLTRANSFERASE ALPHA- 1,4-GALACTOSYLTRANSFERASE"/>
    <property type="match status" value="1"/>
</dbReference>
<keyword evidence="5" id="KW-0333">Golgi apparatus</keyword>
<dbReference type="InterPro" id="IPR051981">
    <property type="entry name" value="Glycosyltransf_32"/>
</dbReference>
<organism evidence="9 10">
    <name type="scientific">Lingula anatina</name>
    <name type="common">Brachiopod</name>
    <name type="synonym">Lingula unguis</name>
    <dbReference type="NCBI Taxonomy" id="7574"/>
    <lineage>
        <taxon>Eukaryota</taxon>
        <taxon>Metazoa</taxon>
        <taxon>Spiralia</taxon>
        <taxon>Lophotrochozoa</taxon>
        <taxon>Brachiopoda</taxon>
        <taxon>Linguliformea</taxon>
        <taxon>Lingulata</taxon>
        <taxon>Lingulida</taxon>
        <taxon>Linguloidea</taxon>
        <taxon>Lingulidae</taxon>
        <taxon>Lingula</taxon>
    </lineage>
</organism>